<evidence type="ECO:0000256" key="1">
    <source>
        <dbReference type="ARBA" id="ARBA00022741"/>
    </source>
</evidence>
<evidence type="ECO:0000256" key="3">
    <source>
        <dbReference type="SAM" id="MobiDB-lite"/>
    </source>
</evidence>
<dbReference type="InterPro" id="IPR008280">
    <property type="entry name" value="Tub_FtsZ_C"/>
</dbReference>
<accession>A0A645FT56</accession>
<sequence>MQQAAHPEALIIFGAAFDESLQDEIHVTVIATGFEETAAPAPSNLFTKAGAKVGESASSRDKSAPAPAAPQPEPEDDPFEDIFKIFNRER</sequence>
<evidence type="ECO:0000256" key="2">
    <source>
        <dbReference type="ARBA" id="ARBA00023134"/>
    </source>
</evidence>
<protein>
    <submittedName>
        <fullName evidence="5">Cell division protein FtsZ</fullName>
    </submittedName>
</protein>
<keyword evidence="2" id="KW-0342">GTP-binding</keyword>
<dbReference type="EMBL" id="VSSQ01064822">
    <property type="protein sequence ID" value="MPN17645.1"/>
    <property type="molecule type" value="Genomic_DNA"/>
</dbReference>
<keyword evidence="1" id="KW-0547">Nucleotide-binding</keyword>
<feature type="region of interest" description="Disordered" evidence="3">
    <location>
        <begin position="45"/>
        <end position="80"/>
    </location>
</feature>
<dbReference type="Pfam" id="PF12327">
    <property type="entry name" value="FtsZ_C"/>
    <property type="match status" value="1"/>
</dbReference>
<dbReference type="GO" id="GO:0005525">
    <property type="term" value="F:GTP binding"/>
    <property type="evidence" value="ECO:0007669"/>
    <property type="project" value="UniProtKB-KW"/>
</dbReference>
<feature type="domain" description="Cell division protein FtsZ C-terminal" evidence="4">
    <location>
        <begin position="2"/>
        <end position="35"/>
    </location>
</feature>
<dbReference type="GO" id="GO:0051301">
    <property type="term" value="P:cell division"/>
    <property type="evidence" value="ECO:0007669"/>
    <property type="project" value="UniProtKB-KW"/>
</dbReference>
<reference evidence="5" key="1">
    <citation type="submission" date="2019-08" db="EMBL/GenBank/DDBJ databases">
        <authorList>
            <person name="Kucharzyk K."/>
            <person name="Murdoch R.W."/>
            <person name="Higgins S."/>
            <person name="Loffler F."/>
        </authorList>
    </citation>
    <scope>NUCLEOTIDE SEQUENCE</scope>
</reference>
<evidence type="ECO:0000313" key="5">
    <source>
        <dbReference type="EMBL" id="MPN17645.1"/>
    </source>
</evidence>
<evidence type="ECO:0000259" key="4">
    <source>
        <dbReference type="Pfam" id="PF12327"/>
    </source>
</evidence>
<dbReference type="InterPro" id="IPR037103">
    <property type="entry name" value="Tubulin/FtsZ-like_C"/>
</dbReference>
<proteinExistence type="predicted"/>
<dbReference type="SUPFAM" id="SSF55307">
    <property type="entry name" value="Tubulin C-terminal domain-like"/>
    <property type="match status" value="1"/>
</dbReference>
<keyword evidence="5" id="KW-0132">Cell division</keyword>
<dbReference type="InterPro" id="IPR024757">
    <property type="entry name" value="FtsZ_C"/>
</dbReference>
<gene>
    <name evidence="5" type="primary">ftsZ_42</name>
    <name evidence="5" type="ORF">SDC9_165000</name>
</gene>
<keyword evidence="5" id="KW-0131">Cell cycle</keyword>
<organism evidence="5">
    <name type="scientific">bioreactor metagenome</name>
    <dbReference type="NCBI Taxonomy" id="1076179"/>
    <lineage>
        <taxon>unclassified sequences</taxon>
        <taxon>metagenomes</taxon>
        <taxon>ecological metagenomes</taxon>
    </lineage>
</organism>
<dbReference type="AlphaFoldDB" id="A0A645FT56"/>
<dbReference type="Gene3D" id="3.30.1330.20">
    <property type="entry name" value="Tubulin/FtsZ, C-terminal domain"/>
    <property type="match status" value="1"/>
</dbReference>
<name>A0A645FT56_9ZZZZ</name>
<comment type="caution">
    <text evidence="5">The sequence shown here is derived from an EMBL/GenBank/DDBJ whole genome shotgun (WGS) entry which is preliminary data.</text>
</comment>